<accession>A0A4Y7TZC5</accession>
<keyword evidence="3" id="KW-0808">Transferase</keyword>
<dbReference type="InterPro" id="IPR016477">
    <property type="entry name" value="Fructo-/Ketosamine-3-kinase"/>
</dbReference>
<keyword evidence="5" id="KW-1185">Reference proteome</keyword>
<name>A0A4Y7TZC5_COPMI</name>
<dbReference type="PANTHER" id="PTHR12149:SF8">
    <property type="entry name" value="PROTEIN-RIBULOSAMINE 3-KINASE"/>
    <property type="match status" value="1"/>
</dbReference>
<comment type="similarity">
    <text evidence="3">Belongs to the fructosamine kinase family.</text>
</comment>
<comment type="caution">
    <text evidence="4">The sequence shown here is derived from an EMBL/GenBank/DDBJ whole genome shotgun (WGS) entry which is preliminary data.</text>
</comment>
<protein>
    <recommendedName>
        <fullName evidence="1">protein-ribulosamine 3-kinase</fullName>
        <ecNumber evidence="1">2.7.1.172</ecNumber>
    </recommendedName>
</protein>
<proteinExistence type="inferred from homology"/>
<gene>
    <name evidence="4" type="ORF">FA13DRAFT_1620247</name>
</gene>
<dbReference type="InterPro" id="IPR011009">
    <property type="entry name" value="Kinase-like_dom_sf"/>
</dbReference>
<dbReference type="AlphaFoldDB" id="A0A4Y7TZC5"/>
<keyword evidence="3 4" id="KW-0418">Kinase</keyword>
<dbReference type="OrthoDB" id="5772781at2759"/>
<dbReference type="Pfam" id="PF03881">
    <property type="entry name" value="Fructosamin_kin"/>
    <property type="match status" value="1"/>
</dbReference>
<evidence type="ECO:0000313" key="5">
    <source>
        <dbReference type="Proteomes" id="UP000298030"/>
    </source>
</evidence>
<sequence length="280" mass="31374">MSLNHHLKEQLDKIDPTGEYSGSLPKIISTSNQVYYVKVGSSHNEEQWAGEAESLKDIERAAPGLAPRLYSFGRLDDGKRYFISEYKDIGHLNSSAAVVLAKRLATELHQLKGTNGFGYQVPTYCGPTRFANGWFESWDKCYAAMYGSLIERLRGTGRYGRLCSKGDTIARSIIPKLLGKMVIQPVLLHGDLWSGNAGVDQATGEPVIFDPASFYGHNESDLAIARIFGGFPQSFYETYFKNHPKSEPQEEYTVRAELYESFHYLNHTVIFGVSAQLWTP</sequence>
<evidence type="ECO:0000313" key="4">
    <source>
        <dbReference type="EMBL" id="TEB38912.1"/>
    </source>
</evidence>
<dbReference type="PANTHER" id="PTHR12149">
    <property type="entry name" value="FRUCTOSAMINE 3 KINASE-RELATED PROTEIN"/>
    <property type="match status" value="1"/>
</dbReference>
<reference evidence="4 5" key="1">
    <citation type="journal article" date="2019" name="Nat. Ecol. Evol.">
        <title>Megaphylogeny resolves global patterns of mushroom evolution.</title>
        <authorList>
            <person name="Varga T."/>
            <person name="Krizsan K."/>
            <person name="Foldi C."/>
            <person name="Dima B."/>
            <person name="Sanchez-Garcia M."/>
            <person name="Sanchez-Ramirez S."/>
            <person name="Szollosi G.J."/>
            <person name="Szarkandi J.G."/>
            <person name="Papp V."/>
            <person name="Albert L."/>
            <person name="Andreopoulos W."/>
            <person name="Angelini C."/>
            <person name="Antonin V."/>
            <person name="Barry K.W."/>
            <person name="Bougher N.L."/>
            <person name="Buchanan P."/>
            <person name="Buyck B."/>
            <person name="Bense V."/>
            <person name="Catcheside P."/>
            <person name="Chovatia M."/>
            <person name="Cooper J."/>
            <person name="Damon W."/>
            <person name="Desjardin D."/>
            <person name="Finy P."/>
            <person name="Geml J."/>
            <person name="Haridas S."/>
            <person name="Hughes K."/>
            <person name="Justo A."/>
            <person name="Karasinski D."/>
            <person name="Kautmanova I."/>
            <person name="Kiss B."/>
            <person name="Kocsube S."/>
            <person name="Kotiranta H."/>
            <person name="LaButti K.M."/>
            <person name="Lechner B.E."/>
            <person name="Liimatainen K."/>
            <person name="Lipzen A."/>
            <person name="Lukacs Z."/>
            <person name="Mihaltcheva S."/>
            <person name="Morgado L.N."/>
            <person name="Niskanen T."/>
            <person name="Noordeloos M.E."/>
            <person name="Ohm R.A."/>
            <person name="Ortiz-Santana B."/>
            <person name="Ovrebo C."/>
            <person name="Racz N."/>
            <person name="Riley R."/>
            <person name="Savchenko A."/>
            <person name="Shiryaev A."/>
            <person name="Soop K."/>
            <person name="Spirin V."/>
            <person name="Szebenyi C."/>
            <person name="Tomsovsky M."/>
            <person name="Tulloss R.E."/>
            <person name="Uehling J."/>
            <person name="Grigoriev I.V."/>
            <person name="Vagvolgyi C."/>
            <person name="Papp T."/>
            <person name="Martin F.M."/>
            <person name="Miettinen O."/>
            <person name="Hibbett D.S."/>
            <person name="Nagy L.G."/>
        </authorList>
    </citation>
    <scope>NUCLEOTIDE SEQUENCE [LARGE SCALE GENOMIC DNA]</scope>
    <source>
        <strain evidence="4 5">FP101781</strain>
    </source>
</reference>
<dbReference type="EC" id="2.7.1.172" evidence="1"/>
<dbReference type="Gene3D" id="3.90.1200.10">
    <property type="match status" value="1"/>
</dbReference>
<dbReference type="Proteomes" id="UP000298030">
    <property type="component" value="Unassembled WGS sequence"/>
</dbReference>
<dbReference type="GO" id="GO:0102193">
    <property type="term" value="F:protein-ribulosamine 3-kinase activity"/>
    <property type="evidence" value="ECO:0007669"/>
    <property type="project" value="UniProtKB-EC"/>
</dbReference>
<comment type="catalytic activity">
    <reaction evidence="2">
        <text>N(6)-D-ribulosyl-L-lysyl-[protein] + ATP = N(6)-(3-O-phospho-D-ribulosyl)-L-lysyl-[protein] + ADP + H(+)</text>
        <dbReference type="Rhea" id="RHEA:48432"/>
        <dbReference type="Rhea" id="RHEA-COMP:12103"/>
        <dbReference type="Rhea" id="RHEA-COMP:12104"/>
        <dbReference type="ChEBI" id="CHEBI:15378"/>
        <dbReference type="ChEBI" id="CHEBI:30616"/>
        <dbReference type="ChEBI" id="CHEBI:90418"/>
        <dbReference type="ChEBI" id="CHEBI:90420"/>
        <dbReference type="ChEBI" id="CHEBI:456216"/>
        <dbReference type="EC" id="2.7.1.172"/>
    </reaction>
    <physiologicalReaction direction="left-to-right" evidence="2">
        <dbReference type="Rhea" id="RHEA:48433"/>
    </physiologicalReaction>
</comment>
<evidence type="ECO:0000256" key="3">
    <source>
        <dbReference type="PIRNR" id="PIRNR006221"/>
    </source>
</evidence>
<organism evidence="4 5">
    <name type="scientific">Coprinellus micaceus</name>
    <name type="common">Glistening ink-cap mushroom</name>
    <name type="synonym">Coprinus micaceus</name>
    <dbReference type="NCBI Taxonomy" id="71717"/>
    <lineage>
        <taxon>Eukaryota</taxon>
        <taxon>Fungi</taxon>
        <taxon>Dikarya</taxon>
        <taxon>Basidiomycota</taxon>
        <taxon>Agaricomycotina</taxon>
        <taxon>Agaricomycetes</taxon>
        <taxon>Agaricomycetidae</taxon>
        <taxon>Agaricales</taxon>
        <taxon>Agaricineae</taxon>
        <taxon>Psathyrellaceae</taxon>
        <taxon>Coprinellus</taxon>
    </lineage>
</organism>
<evidence type="ECO:0000256" key="1">
    <source>
        <dbReference type="ARBA" id="ARBA00011961"/>
    </source>
</evidence>
<dbReference type="STRING" id="71717.A0A4Y7TZC5"/>
<dbReference type="PIRSF" id="PIRSF006221">
    <property type="entry name" value="Ketosamine-3-kinase"/>
    <property type="match status" value="1"/>
</dbReference>
<dbReference type="SUPFAM" id="SSF56112">
    <property type="entry name" value="Protein kinase-like (PK-like)"/>
    <property type="match status" value="1"/>
</dbReference>
<dbReference type="EMBL" id="QPFP01000002">
    <property type="protein sequence ID" value="TEB38912.1"/>
    <property type="molecule type" value="Genomic_DNA"/>
</dbReference>
<evidence type="ECO:0000256" key="2">
    <source>
        <dbReference type="ARBA" id="ARBA00048655"/>
    </source>
</evidence>
<dbReference type="GO" id="GO:0016301">
    <property type="term" value="F:kinase activity"/>
    <property type="evidence" value="ECO:0007669"/>
    <property type="project" value="UniProtKB-UniRule"/>
</dbReference>